<protein>
    <submittedName>
        <fullName evidence="2">Uncharacterized protein</fullName>
    </submittedName>
</protein>
<keyword evidence="1" id="KW-1133">Transmembrane helix</keyword>
<proteinExistence type="predicted"/>
<reference evidence="2 3" key="1">
    <citation type="journal article" date="2009" name="Nature">
        <title>Evolution of pathogenicity and sexual reproduction in eight Candida genomes.</title>
        <authorList>
            <person name="Butler G."/>
            <person name="Rasmussen M.D."/>
            <person name="Lin M.F."/>
            <person name="Santos M.A."/>
            <person name="Sakthikumar S."/>
            <person name="Munro C.A."/>
            <person name="Rheinbay E."/>
            <person name="Grabherr M."/>
            <person name="Forche A."/>
            <person name="Reedy J.L."/>
            <person name="Agrafioti I."/>
            <person name="Arnaud M.B."/>
            <person name="Bates S."/>
            <person name="Brown A.J."/>
            <person name="Brunke S."/>
            <person name="Costanzo M.C."/>
            <person name="Fitzpatrick D.A."/>
            <person name="de Groot P.W."/>
            <person name="Harris D."/>
            <person name="Hoyer L.L."/>
            <person name="Hube B."/>
            <person name="Klis F.M."/>
            <person name="Kodira C."/>
            <person name="Lennard N."/>
            <person name="Logue M.E."/>
            <person name="Martin R."/>
            <person name="Neiman A.M."/>
            <person name="Nikolaou E."/>
            <person name="Quail M.A."/>
            <person name="Quinn J."/>
            <person name="Santos M.C."/>
            <person name="Schmitzberger F.F."/>
            <person name="Sherlock G."/>
            <person name="Shah P."/>
            <person name="Silverstein K.A."/>
            <person name="Skrzypek M.S."/>
            <person name="Soll D."/>
            <person name="Staggs R."/>
            <person name="Stansfield I."/>
            <person name="Stumpf M.P."/>
            <person name="Sudbery P.E."/>
            <person name="Srikantha T."/>
            <person name="Zeng Q."/>
            <person name="Berman J."/>
            <person name="Berriman M."/>
            <person name="Heitman J."/>
            <person name="Gow N.A."/>
            <person name="Lorenz M.C."/>
            <person name="Birren B.W."/>
            <person name="Kellis M."/>
            <person name="Cuomo C.A."/>
        </authorList>
    </citation>
    <scope>NUCLEOTIDE SEQUENCE [LARGE SCALE GENOMIC DNA]</scope>
    <source>
        <strain evidence="2 3">WO-1</strain>
    </source>
</reference>
<name>C4YFZ3_CANAW</name>
<keyword evidence="3" id="KW-1185">Reference proteome</keyword>
<dbReference type="EMBL" id="CH672346">
    <property type="protein sequence ID" value="EEQ41917.1"/>
    <property type="molecule type" value="Genomic_DNA"/>
</dbReference>
<dbReference type="HOGENOM" id="CLU_167697_0_0_1"/>
<accession>C4YFZ3</accession>
<keyword evidence="1" id="KW-0812">Transmembrane</keyword>
<evidence type="ECO:0000256" key="1">
    <source>
        <dbReference type="SAM" id="Phobius"/>
    </source>
</evidence>
<dbReference type="PaxDb" id="5476-C4YFZ3"/>
<dbReference type="AlphaFoldDB" id="C4YFZ3"/>
<evidence type="ECO:0000313" key="2">
    <source>
        <dbReference type="EMBL" id="EEQ41917.1"/>
    </source>
</evidence>
<dbReference type="VEuPathDB" id="FungiDB:CAWG_00105"/>
<feature type="transmembrane region" description="Helical" evidence="1">
    <location>
        <begin position="6"/>
        <end position="23"/>
    </location>
</feature>
<keyword evidence="1" id="KW-0472">Membrane</keyword>
<gene>
    <name evidence="2" type="ORF">CAWG_00105</name>
</gene>
<dbReference type="Proteomes" id="UP000001429">
    <property type="component" value="Chromosome 1"/>
</dbReference>
<organism evidence="2 3">
    <name type="scientific">Candida albicans (strain WO-1)</name>
    <name type="common">Yeast</name>
    <dbReference type="NCBI Taxonomy" id="294748"/>
    <lineage>
        <taxon>Eukaryota</taxon>
        <taxon>Fungi</taxon>
        <taxon>Dikarya</taxon>
        <taxon>Ascomycota</taxon>
        <taxon>Saccharomycotina</taxon>
        <taxon>Pichiomycetes</taxon>
        <taxon>Debaryomycetaceae</taxon>
        <taxon>Candida/Lodderomyces clade</taxon>
        <taxon>Candida</taxon>
    </lineage>
</organism>
<sequence>MTYRKGILFFFFSFQITSFLFFFNFINQSFYFLLLLQLPLLENILIYINKNWNLLSPPKLQSINLSNNNLFFSFEIFFIFLRL</sequence>
<evidence type="ECO:0000313" key="3">
    <source>
        <dbReference type="Proteomes" id="UP000001429"/>
    </source>
</evidence>